<dbReference type="InterPro" id="IPR000914">
    <property type="entry name" value="SBP_5_dom"/>
</dbReference>
<dbReference type="Pfam" id="PF00496">
    <property type="entry name" value="SBP_bac_5"/>
    <property type="match status" value="1"/>
</dbReference>
<comment type="similarity">
    <text evidence="1">Belongs to the bacterial solute-binding protein 5 family.</text>
</comment>
<dbReference type="InterPro" id="IPR039424">
    <property type="entry name" value="SBP_5"/>
</dbReference>
<dbReference type="EMBL" id="CAFAAI010000106">
    <property type="protein sequence ID" value="CAB4795645.1"/>
    <property type="molecule type" value="Genomic_DNA"/>
</dbReference>
<dbReference type="GO" id="GO:0015833">
    <property type="term" value="P:peptide transport"/>
    <property type="evidence" value="ECO:0007669"/>
    <property type="project" value="TreeGrafter"/>
</dbReference>
<reference evidence="5" key="1">
    <citation type="submission" date="2020-05" db="EMBL/GenBank/DDBJ databases">
        <authorList>
            <person name="Chiriac C."/>
            <person name="Salcher M."/>
            <person name="Ghai R."/>
            <person name="Kavagutti S V."/>
        </authorList>
    </citation>
    <scope>NUCLEOTIDE SEQUENCE</scope>
</reference>
<evidence type="ECO:0000259" key="4">
    <source>
        <dbReference type="Pfam" id="PF00496"/>
    </source>
</evidence>
<dbReference type="PANTHER" id="PTHR30290">
    <property type="entry name" value="PERIPLASMIC BINDING COMPONENT OF ABC TRANSPORTER"/>
    <property type="match status" value="1"/>
</dbReference>
<organism evidence="5">
    <name type="scientific">freshwater metagenome</name>
    <dbReference type="NCBI Taxonomy" id="449393"/>
    <lineage>
        <taxon>unclassified sequences</taxon>
        <taxon>metagenomes</taxon>
        <taxon>ecological metagenomes</taxon>
    </lineage>
</organism>
<dbReference type="SUPFAM" id="SSF53850">
    <property type="entry name" value="Periplasmic binding protein-like II"/>
    <property type="match status" value="1"/>
</dbReference>
<gene>
    <name evidence="5" type="ORF">UFOPK2992_00723</name>
</gene>
<evidence type="ECO:0000256" key="1">
    <source>
        <dbReference type="ARBA" id="ARBA00005695"/>
    </source>
</evidence>
<evidence type="ECO:0000256" key="3">
    <source>
        <dbReference type="ARBA" id="ARBA00022729"/>
    </source>
</evidence>
<protein>
    <submittedName>
        <fullName evidence="5">Unannotated protein</fullName>
    </submittedName>
</protein>
<keyword evidence="3" id="KW-0732">Signal</keyword>
<keyword evidence="2" id="KW-0813">Transport</keyword>
<name>A0A6J6XHQ4_9ZZZZ</name>
<feature type="domain" description="Solute-binding protein family 5" evidence="4">
    <location>
        <begin position="2"/>
        <end position="226"/>
    </location>
</feature>
<dbReference type="GO" id="GO:1904680">
    <property type="term" value="F:peptide transmembrane transporter activity"/>
    <property type="evidence" value="ECO:0007669"/>
    <property type="project" value="TreeGrafter"/>
</dbReference>
<sequence>MRNDSYWGDKALLDKVIFKPIADGPARRTALETGEIQGYDLVDPADTQALTDAGFQLLLRPAFNVGYVGFNQAKPPLDNAKIREAIAFALNREALVTAKYPEGSQVATQFQPPLVFGWSDQVPQYAYDPAKAKALIAESGVTDLNLEFYYPSDVSRPYMPDPTANFEAFKADLEAVGFTITPKTAPWRSGYLDDVDAGNAQMYLLGWTGDYGDPDNFVGTFFRTKQPSWGFDNQEIFDALTKARDTADLAARTKLYEEANVLIMKFLPGVPYVHTQPALAFAKGVTGYVPSPVSLESFATVSLG</sequence>
<dbReference type="Gene3D" id="3.10.105.10">
    <property type="entry name" value="Dipeptide-binding Protein, Domain 3"/>
    <property type="match status" value="1"/>
</dbReference>
<dbReference type="AlphaFoldDB" id="A0A6J6XHQ4"/>
<dbReference type="Gene3D" id="3.40.190.10">
    <property type="entry name" value="Periplasmic binding protein-like II"/>
    <property type="match status" value="1"/>
</dbReference>
<dbReference type="PANTHER" id="PTHR30290:SF9">
    <property type="entry name" value="OLIGOPEPTIDE-BINDING PROTEIN APPA"/>
    <property type="match status" value="1"/>
</dbReference>
<accession>A0A6J6XHQ4</accession>
<evidence type="ECO:0000256" key="2">
    <source>
        <dbReference type="ARBA" id="ARBA00022448"/>
    </source>
</evidence>
<evidence type="ECO:0000313" key="5">
    <source>
        <dbReference type="EMBL" id="CAB4795645.1"/>
    </source>
</evidence>
<proteinExistence type="inferred from homology"/>